<reference evidence="1 2" key="1">
    <citation type="submission" date="2019-07" db="EMBL/GenBank/DDBJ databases">
        <title>Genomic Encyclopedia of Type Strains, Phase I: the one thousand microbial genomes (KMG-I) project.</title>
        <authorList>
            <person name="Kyrpides N."/>
        </authorList>
    </citation>
    <scope>NUCLEOTIDE SEQUENCE [LARGE SCALE GENOMIC DNA]</scope>
    <source>
        <strain evidence="1 2">DSM 13558</strain>
    </source>
</reference>
<comment type="caution">
    <text evidence="1">The sequence shown here is derived from an EMBL/GenBank/DDBJ whole genome shotgun (WGS) entry which is preliminary data.</text>
</comment>
<dbReference type="Proteomes" id="UP000315343">
    <property type="component" value="Unassembled WGS sequence"/>
</dbReference>
<proteinExistence type="predicted"/>
<accession>A0A562J9J8</accession>
<sequence>MNRFYIIIKFLLDKSIPLKEKWWVIIPLIYIVSPADLIPAPVLGFSIIDDAVVLAFLLSIASGKTKKYYNEHGAEYKGKEKEDIKNVVEDVEYEIKKDED</sequence>
<evidence type="ECO:0000313" key="1">
    <source>
        <dbReference type="EMBL" id="TWH79849.1"/>
    </source>
</evidence>
<dbReference type="RefSeq" id="WP_019230231.1">
    <property type="nucleotide sequence ID" value="NZ_DAMBUX010000001.1"/>
</dbReference>
<dbReference type="OrthoDB" id="9800202at2"/>
<protein>
    <submittedName>
        <fullName evidence="1">Uncharacterized protein DUF1232</fullName>
    </submittedName>
</protein>
<dbReference type="EMBL" id="VLKH01000005">
    <property type="protein sequence ID" value="TWH79849.1"/>
    <property type="molecule type" value="Genomic_DNA"/>
</dbReference>
<keyword evidence="2" id="KW-1185">Reference proteome</keyword>
<dbReference type="GO" id="GO:0012505">
    <property type="term" value="C:endomembrane system"/>
    <property type="evidence" value="ECO:0007669"/>
    <property type="project" value="UniProtKB-SubCell"/>
</dbReference>
<evidence type="ECO:0000313" key="2">
    <source>
        <dbReference type="Proteomes" id="UP000315343"/>
    </source>
</evidence>
<organism evidence="1 2">
    <name type="scientific">Sedimentibacter saalensis</name>
    <dbReference type="NCBI Taxonomy" id="130788"/>
    <lineage>
        <taxon>Bacteria</taxon>
        <taxon>Bacillati</taxon>
        <taxon>Bacillota</taxon>
        <taxon>Tissierellia</taxon>
        <taxon>Sedimentibacter</taxon>
    </lineage>
</organism>
<gene>
    <name evidence="1" type="ORF">LY60_02168</name>
</gene>
<dbReference type="AlphaFoldDB" id="A0A562J9J8"/>
<name>A0A562J9J8_9FIRM</name>